<dbReference type="PANTHER" id="PTHR47926:SF366">
    <property type="entry name" value="PENTATRICOPEPTIDE REPEAT SUPERFAMILY PROTEIN"/>
    <property type="match status" value="1"/>
</dbReference>
<dbReference type="Pfam" id="PF01535">
    <property type="entry name" value="PPR"/>
    <property type="match status" value="3"/>
</dbReference>
<dbReference type="InterPro" id="IPR011990">
    <property type="entry name" value="TPR-like_helical_dom_sf"/>
</dbReference>
<feature type="repeat" description="PPR" evidence="2">
    <location>
        <begin position="203"/>
        <end position="237"/>
    </location>
</feature>
<evidence type="ECO:0000256" key="2">
    <source>
        <dbReference type="PROSITE-ProRule" id="PRU00708"/>
    </source>
</evidence>
<keyword evidence="1" id="KW-0677">Repeat</keyword>
<dbReference type="Pfam" id="PF14432">
    <property type="entry name" value="DYW_deaminase"/>
    <property type="match status" value="1"/>
</dbReference>
<dbReference type="InterPro" id="IPR002885">
    <property type="entry name" value="PPR_rpt"/>
</dbReference>
<organism evidence="4 5">
    <name type="scientific">Platanthera guangdongensis</name>
    <dbReference type="NCBI Taxonomy" id="2320717"/>
    <lineage>
        <taxon>Eukaryota</taxon>
        <taxon>Viridiplantae</taxon>
        <taxon>Streptophyta</taxon>
        <taxon>Embryophyta</taxon>
        <taxon>Tracheophyta</taxon>
        <taxon>Spermatophyta</taxon>
        <taxon>Magnoliopsida</taxon>
        <taxon>Liliopsida</taxon>
        <taxon>Asparagales</taxon>
        <taxon>Orchidaceae</taxon>
        <taxon>Orchidoideae</taxon>
        <taxon>Orchideae</taxon>
        <taxon>Orchidinae</taxon>
        <taxon>Platanthera</taxon>
    </lineage>
</organism>
<dbReference type="EMBL" id="JBBWWR010000002">
    <property type="protein sequence ID" value="KAK8970414.1"/>
    <property type="molecule type" value="Genomic_DNA"/>
</dbReference>
<dbReference type="Gene3D" id="1.25.40.10">
    <property type="entry name" value="Tetratricopeptide repeat domain"/>
    <property type="match status" value="2"/>
</dbReference>
<proteinExistence type="predicted"/>
<gene>
    <name evidence="4" type="primary">PCMP-H36</name>
    <name evidence="4" type="ORF">KSP40_PGU012960</name>
</gene>
<dbReference type="Pfam" id="PF13041">
    <property type="entry name" value="PPR_2"/>
    <property type="match status" value="2"/>
</dbReference>
<dbReference type="PROSITE" id="PS51375">
    <property type="entry name" value="PPR"/>
    <property type="match status" value="4"/>
</dbReference>
<dbReference type="NCBIfam" id="TIGR00756">
    <property type="entry name" value="PPR"/>
    <property type="match status" value="4"/>
</dbReference>
<keyword evidence="5" id="KW-1185">Reference proteome</keyword>
<comment type="caution">
    <text evidence="4">The sequence shown here is derived from an EMBL/GenBank/DDBJ whole genome shotgun (WGS) entry which is preliminary data.</text>
</comment>
<evidence type="ECO:0000313" key="4">
    <source>
        <dbReference type="EMBL" id="KAK8970414.1"/>
    </source>
</evidence>
<feature type="domain" description="DYW" evidence="3">
    <location>
        <begin position="418"/>
        <end position="511"/>
    </location>
</feature>
<dbReference type="PANTHER" id="PTHR47926">
    <property type="entry name" value="PENTATRICOPEPTIDE REPEAT-CONTAINING PROTEIN"/>
    <property type="match status" value="1"/>
</dbReference>
<accession>A0ABR2N3B1</accession>
<name>A0ABR2N3B1_9ASPA</name>
<dbReference type="InterPro" id="IPR046960">
    <property type="entry name" value="PPR_At4g14850-like_plant"/>
</dbReference>
<evidence type="ECO:0000313" key="5">
    <source>
        <dbReference type="Proteomes" id="UP001412067"/>
    </source>
</evidence>
<evidence type="ECO:0000256" key="1">
    <source>
        <dbReference type="ARBA" id="ARBA00022737"/>
    </source>
</evidence>
<feature type="repeat" description="PPR" evidence="2">
    <location>
        <begin position="102"/>
        <end position="136"/>
    </location>
</feature>
<dbReference type="Proteomes" id="UP001412067">
    <property type="component" value="Unassembled WGS sequence"/>
</dbReference>
<feature type="repeat" description="PPR" evidence="2">
    <location>
        <begin position="71"/>
        <end position="101"/>
    </location>
</feature>
<dbReference type="InterPro" id="IPR046848">
    <property type="entry name" value="E_motif"/>
</dbReference>
<protein>
    <submittedName>
        <fullName evidence="4">Pentatricopeptide repeat-containing protein</fullName>
    </submittedName>
</protein>
<feature type="repeat" description="PPR" evidence="2">
    <location>
        <begin position="238"/>
        <end position="273"/>
    </location>
</feature>
<reference evidence="4 5" key="1">
    <citation type="journal article" date="2022" name="Nat. Plants">
        <title>Genomes of leafy and leafless Platanthera orchids illuminate the evolution of mycoheterotrophy.</title>
        <authorList>
            <person name="Li M.H."/>
            <person name="Liu K.W."/>
            <person name="Li Z."/>
            <person name="Lu H.C."/>
            <person name="Ye Q.L."/>
            <person name="Zhang D."/>
            <person name="Wang J.Y."/>
            <person name="Li Y.F."/>
            <person name="Zhong Z.M."/>
            <person name="Liu X."/>
            <person name="Yu X."/>
            <person name="Liu D.K."/>
            <person name="Tu X.D."/>
            <person name="Liu B."/>
            <person name="Hao Y."/>
            <person name="Liao X.Y."/>
            <person name="Jiang Y.T."/>
            <person name="Sun W.H."/>
            <person name="Chen J."/>
            <person name="Chen Y.Q."/>
            <person name="Ai Y."/>
            <person name="Zhai J.W."/>
            <person name="Wu S.S."/>
            <person name="Zhou Z."/>
            <person name="Hsiao Y.Y."/>
            <person name="Wu W.L."/>
            <person name="Chen Y.Y."/>
            <person name="Lin Y.F."/>
            <person name="Hsu J.L."/>
            <person name="Li C.Y."/>
            <person name="Wang Z.W."/>
            <person name="Zhao X."/>
            <person name="Zhong W.Y."/>
            <person name="Ma X.K."/>
            <person name="Ma L."/>
            <person name="Huang J."/>
            <person name="Chen G.Z."/>
            <person name="Huang M.Z."/>
            <person name="Huang L."/>
            <person name="Peng D.H."/>
            <person name="Luo Y.B."/>
            <person name="Zou S.Q."/>
            <person name="Chen S.P."/>
            <person name="Lan S."/>
            <person name="Tsai W.C."/>
            <person name="Van de Peer Y."/>
            <person name="Liu Z.J."/>
        </authorList>
    </citation>
    <scope>NUCLEOTIDE SEQUENCE [LARGE SCALE GENOMIC DNA]</scope>
    <source>
        <strain evidence="4">Lor288</strain>
    </source>
</reference>
<sequence length="511" mass="56934">MLKEPTILALLIQTYGRSGKLQKGKQLHARLLTSAGWPATTFVANHLLSMYSKCGDLPHALSLFDVMPHRNLITWTAMITGYSKCDSLAAARMIFDELSDKDEVSWTAMIDGYAKNGDFENSLVVFRDAIQRGIRPNEFTFSSLIKGCAGGTVLEQGIQFHSQVIKTSFILDAFVCAVLVDMYGKCGLISSSTQIFEETQSPTNITWNSIVGVLAQHGCGQKAVEAFHQMVGRHVEPNHVTFVSLLVACSHSGLVKQGLQFFNSMQEKFGVEPRDEHYSCVIDMLGRAGRLGEAEEFIGRMPAEPNAFAWCSLLGACRTHGHKALGELAAEKLMEIEPENTGTHVLLSTIYAGARQWEDVKAVRRLIRDSGMKKLPGMSWVEVEKKTHVFAADDCSHPRKDEIYEKMEELWARIGEAGYVPYTGAVVSNVEEREKERILKHHSERIAVAFALISSPVEKPIIVMKNLRVCVDCHAAIKLIAKIEKRTIIVRDNARFHHFLDAGECSCGDYW</sequence>
<evidence type="ECO:0000259" key="3">
    <source>
        <dbReference type="Pfam" id="PF14432"/>
    </source>
</evidence>
<dbReference type="Pfam" id="PF20431">
    <property type="entry name" value="E_motif"/>
    <property type="match status" value="1"/>
</dbReference>
<dbReference type="Pfam" id="PF20430">
    <property type="entry name" value="Eplus_motif"/>
    <property type="match status" value="1"/>
</dbReference>
<dbReference type="InterPro" id="IPR032867">
    <property type="entry name" value="DYW_dom"/>
</dbReference>
<dbReference type="InterPro" id="IPR046849">
    <property type="entry name" value="E2_motif"/>
</dbReference>